<accession>A0ABC8RY05</accession>
<keyword evidence="3" id="KW-1185">Reference proteome</keyword>
<proteinExistence type="predicted"/>
<dbReference type="EMBL" id="CAUOFW020001702">
    <property type="protein sequence ID" value="CAK9147583.1"/>
    <property type="molecule type" value="Genomic_DNA"/>
</dbReference>
<dbReference type="AlphaFoldDB" id="A0ABC8RY05"/>
<reference evidence="2 3" key="1">
    <citation type="submission" date="2024-02" db="EMBL/GenBank/DDBJ databases">
        <authorList>
            <person name="Vignale AGUSTIN F."/>
            <person name="Sosa J E."/>
            <person name="Modenutti C."/>
        </authorList>
    </citation>
    <scope>NUCLEOTIDE SEQUENCE [LARGE SCALE GENOMIC DNA]</scope>
</reference>
<evidence type="ECO:0008006" key="4">
    <source>
        <dbReference type="Google" id="ProtNLM"/>
    </source>
</evidence>
<evidence type="ECO:0000313" key="2">
    <source>
        <dbReference type="EMBL" id="CAK9147583.1"/>
    </source>
</evidence>
<name>A0ABC8RY05_9AQUA</name>
<protein>
    <recommendedName>
        <fullName evidence="4">Symbiotic receptor-like kinase</fullName>
    </recommendedName>
</protein>
<feature type="region of interest" description="Disordered" evidence="1">
    <location>
        <begin position="60"/>
        <end position="90"/>
    </location>
</feature>
<dbReference type="Proteomes" id="UP001642360">
    <property type="component" value="Unassembled WGS sequence"/>
</dbReference>
<organism evidence="2 3">
    <name type="scientific">Ilex paraguariensis</name>
    <name type="common">yerba mate</name>
    <dbReference type="NCBI Taxonomy" id="185542"/>
    <lineage>
        <taxon>Eukaryota</taxon>
        <taxon>Viridiplantae</taxon>
        <taxon>Streptophyta</taxon>
        <taxon>Embryophyta</taxon>
        <taxon>Tracheophyta</taxon>
        <taxon>Spermatophyta</taxon>
        <taxon>Magnoliopsida</taxon>
        <taxon>eudicotyledons</taxon>
        <taxon>Gunneridae</taxon>
        <taxon>Pentapetalae</taxon>
        <taxon>asterids</taxon>
        <taxon>campanulids</taxon>
        <taxon>Aquifoliales</taxon>
        <taxon>Aquifoliaceae</taxon>
        <taxon>Ilex</taxon>
    </lineage>
</organism>
<feature type="non-terminal residue" evidence="2">
    <location>
        <position position="1"/>
    </location>
</feature>
<sequence>LRVVERAPFIIVLEFVDEEFKVHPRSALSSPTVTPPPSNIYGYRFLFDSTSEPYASTIIDPGVKLNRSNPKTSSSQEEAGNGLALASSHR</sequence>
<evidence type="ECO:0000256" key="1">
    <source>
        <dbReference type="SAM" id="MobiDB-lite"/>
    </source>
</evidence>
<feature type="compositionally biased region" description="Polar residues" evidence="1">
    <location>
        <begin position="66"/>
        <end position="78"/>
    </location>
</feature>
<feature type="non-terminal residue" evidence="2">
    <location>
        <position position="90"/>
    </location>
</feature>
<evidence type="ECO:0000313" key="3">
    <source>
        <dbReference type="Proteomes" id="UP001642360"/>
    </source>
</evidence>
<gene>
    <name evidence="2" type="ORF">ILEXP_LOCUS15491</name>
</gene>
<comment type="caution">
    <text evidence="2">The sequence shown here is derived from an EMBL/GenBank/DDBJ whole genome shotgun (WGS) entry which is preliminary data.</text>
</comment>